<dbReference type="Pfam" id="PF13560">
    <property type="entry name" value="HTH_31"/>
    <property type="match status" value="1"/>
</dbReference>
<proteinExistence type="predicted"/>
<dbReference type="EMBL" id="BNJF01000006">
    <property type="protein sequence ID" value="GHO49841.1"/>
    <property type="molecule type" value="Genomic_DNA"/>
</dbReference>
<protein>
    <submittedName>
        <fullName evidence="2">Transcriptional regulator</fullName>
    </submittedName>
</protein>
<feature type="domain" description="HTH cro/C1-type" evidence="1">
    <location>
        <begin position="13"/>
        <end position="85"/>
    </location>
</feature>
<dbReference type="SUPFAM" id="SSF47413">
    <property type="entry name" value="lambda repressor-like DNA-binding domains"/>
    <property type="match status" value="1"/>
</dbReference>
<dbReference type="PANTHER" id="PTHR35010">
    <property type="entry name" value="BLL4672 PROTEIN-RELATED"/>
    <property type="match status" value="1"/>
</dbReference>
<keyword evidence="3" id="KW-1185">Reference proteome</keyword>
<dbReference type="Pfam" id="PF17765">
    <property type="entry name" value="MLTR_LBD"/>
    <property type="match status" value="1"/>
</dbReference>
<evidence type="ECO:0000313" key="3">
    <source>
        <dbReference type="Proteomes" id="UP000612362"/>
    </source>
</evidence>
<comment type="caution">
    <text evidence="2">The sequence shown here is derived from an EMBL/GenBank/DDBJ whole genome shotgun (WGS) entry which is preliminary data.</text>
</comment>
<dbReference type="AlphaFoldDB" id="A0A8J3MXC5"/>
<dbReference type="RefSeq" id="WP_220198932.1">
    <property type="nucleotide sequence ID" value="NZ_BNJF01000006.1"/>
</dbReference>
<dbReference type="InterPro" id="IPR041413">
    <property type="entry name" value="MLTR_LBD"/>
</dbReference>
<dbReference type="InterPro" id="IPR001387">
    <property type="entry name" value="Cro/C1-type_HTH"/>
</dbReference>
<gene>
    <name evidence="2" type="ORF">KSX_80040</name>
</gene>
<name>A0A8J3MXC5_9CHLR</name>
<reference evidence="2" key="1">
    <citation type="submission" date="2020-10" db="EMBL/GenBank/DDBJ databases">
        <title>Taxonomic study of unclassified bacteria belonging to the class Ktedonobacteria.</title>
        <authorList>
            <person name="Yabe S."/>
            <person name="Wang C.M."/>
            <person name="Zheng Y."/>
            <person name="Sakai Y."/>
            <person name="Cavaletti L."/>
            <person name="Monciardini P."/>
            <person name="Donadio S."/>
        </authorList>
    </citation>
    <scope>NUCLEOTIDE SEQUENCE</scope>
    <source>
        <strain evidence="2">SOSP1-1</strain>
    </source>
</reference>
<dbReference type="InterPro" id="IPR010982">
    <property type="entry name" value="Lambda_DNA-bd_dom_sf"/>
</dbReference>
<evidence type="ECO:0000259" key="1">
    <source>
        <dbReference type="SMART" id="SM00530"/>
    </source>
</evidence>
<dbReference type="GO" id="GO:0003677">
    <property type="term" value="F:DNA binding"/>
    <property type="evidence" value="ECO:0007669"/>
    <property type="project" value="InterPro"/>
</dbReference>
<dbReference type="Gene3D" id="3.30.450.180">
    <property type="match status" value="1"/>
</dbReference>
<sequence length="292" mass="33642">MNEHERRTELAQFLRSRRERLAPWQVGLQPGTRRRTPGLRREELAMVAGVGTTWYTWLEQGRDIAVSEQVLDSLACALQLDASERAHLFILARQQLPVRPLPLTQTIDASLQLILDAMGSYPALVLNPRWDIIAWNQLACHVFADFDKMAIHERHILWFLFTNSEHQNMSVDWEKSAQQMLALFRASTQRYIGEAWLNELITDLKQASPSFREWWSHHNVQEVQTEHKYLKHPLVGLLTLQAKTFQVADQPDLQMIIYIPVEGTETATRLIALSQMSFPQSASASSNCFPSW</sequence>
<organism evidence="2 3">
    <name type="scientific">Ktedonospora formicarum</name>
    <dbReference type="NCBI Taxonomy" id="2778364"/>
    <lineage>
        <taxon>Bacteria</taxon>
        <taxon>Bacillati</taxon>
        <taxon>Chloroflexota</taxon>
        <taxon>Ktedonobacteria</taxon>
        <taxon>Ktedonobacterales</taxon>
        <taxon>Ktedonobacteraceae</taxon>
        <taxon>Ktedonospora</taxon>
    </lineage>
</organism>
<dbReference type="SMART" id="SM00530">
    <property type="entry name" value="HTH_XRE"/>
    <property type="match status" value="1"/>
</dbReference>
<dbReference type="CDD" id="cd00093">
    <property type="entry name" value="HTH_XRE"/>
    <property type="match status" value="1"/>
</dbReference>
<accession>A0A8J3MXC5</accession>
<dbReference type="Gene3D" id="1.10.260.40">
    <property type="entry name" value="lambda repressor-like DNA-binding domains"/>
    <property type="match status" value="1"/>
</dbReference>
<evidence type="ECO:0000313" key="2">
    <source>
        <dbReference type="EMBL" id="GHO49841.1"/>
    </source>
</evidence>
<dbReference type="Proteomes" id="UP000612362">
    <property type="component" value="Unassembled WGS sequence"/>
</dbReference>